<dbReference type="PROSITE" id="PS51352">
    <property type="entry name" value="THIOREDOXIN_2"/>
    <property type="match status" value="1"/>
</dbReference>
<evidence type="ECO:0000256" key="2">
    <source>
        <dbReference type="ARBA" id="ARBA00022748"/>
    </source>
</evidence>
<protein>
    <recommendedName>
        <fullName evidence="7">Thioredoxin domain-containing protein</fullName>
    </recommendedName>
</protein>
<evidence type="ECO:0000313" key="9">
    <source>
        <dbReference type="Proteomes" id="UP001500618"/>
    </source>
</evidence>
<keyword evidence="6" id="KW-0732">Signal</keyword>
<keyword evidence="3" id="KW-0812">Transmembrane</keyword>
<evidence type="ECO:0000256" key="1">
    <source>
        <dbReference type="ARBA" id="ARBA00004196"/>
    </source>
</evidence>
<keyword evidence="2" id="KW-0201">Cytochrome c-type biogenesis</keyword>
<dbReference type="InterPro" id="IPR017937">
    <property type="entry name" value="Thioredoxin_CS"/>
</dbReference>
<feature type="domain" description="Thioredoxin" evidence="7">
    <location>
        <begin position="50"/>
        <end position="193"/>
    </location>
</feature>
<reference evidence="9" key="1">
    <citation type="journal article" date="2019" name="Int. J. Syst. Evol. Microbiol.">
        <title>The Global Catalogue of Microorganisms (GCM) 10K type strain sequencing project: providing services to taxonomists for standard genome sequencing and annotation.</title>
        <authorList>
            <consortium name="The Broad Institute Genomics Platform"/>
            <consortium name="The Broad Institute Genome Sequencing Center for Infectious Disease"/>
            <person name="Wu L."/>
            <person name="Ma J."/>
        </authorList>
    </citation>
    <scope>NUCLEOTIDE SEQUENCE [LARGE SCALE GENOMIC DNA]</scope>
    <source>
        <strain evidence="9">JCM 14718</strain>
    </source>
</reference>
<comment type="caution">
    <text evidence="8">The sequence shown here is derived from an EMBL/GenBank/DDBJ whole genome shotgun (WGS) entry which is preliminary data.</text>
</comment>
<dbReference type="InterPro" id="IPR000866">
    <property type="entry name" value="AhpC/TSA"/>
</dbReference>
<evidence type="ECO:0000256" key="6">
    <source>
        <dbReference type="SAM" id="SignalP"/>
    </source>
</evidence>
<dbReference type="SUPFAM" id="SSF52833">
    <property type="entry name" value="Thioredoxin-like"/>
    <property type="match status" value="1"/>
</dbReference>
<keyword evidence="5" id="KW-0676">Redox-active center</keyword>
<keyword evidence="9" id="KW-1185">Reference proteome</keyword>
<dbReference type="PROSITE" id="PS00194">
    <property type="entry name" value="THIOREDOXIN_1"/>
    <property type="match status" value="1"/>
</dbReference>
<evidence type="ECO:0000256" key="4">
    <source>
        <dbReference type="ARBA" id="ARBA00023157"/>
    </source>
</evidence>
<dbReference type="RefSeq" id="WP_279580529.1">
    <property type="nucleotide sequence ID" value="NZ_WOTO01000015.1"/>
</dbReference>
<evidence type="ECO:0000259" key="7">
    <source>
        <dbReference type="PROSITE" id="PS51352"/>
    </source>
</evidence>
<sequence length="195" mass="20148">MITRRQLIAAGAVSVAAAGLAGCAGGASGDGASRGGLGARSLGAGTLQTFAVGRRKLAGALSGDLLDGSRFDPAALTGEVVVVNFWGSWCAPCRKEAPDLEAAWLATKQLGVVFLGVDLRDTRDKARAFAGSYRISYPSLFDPAGRTALAFRDVPPSVVPATVVIDRSYRIAAVYRRVIQRAELEATVRAVAAGA</sequence>
<evidence type="ECO:0000256" key="5">
    <source>
        <dbReference type="ARBA" id="ARBA00023284"/>
    </source>
</evidence>
<dbReference type="InterPro" id="IPR050553">
    <property type="entry name" value="Thioredoxin_ResA/DsbE_sf"/>
</dbReference>
<organism evidence="8 9">
    <name type="scientific">Fodinicola feengrottensis</name>
    <dbReference type="NCBI Taxonomy" id="435914"/>
    <lineage>
        <taxon>Bacteria</taxon>
        <taxon>Bacillati</taxon>
        <taxon>Actinomycetota</taxon>
        <taxon>Actinomycetes</taxon>
        <taxon>Mycobacteriales</taxon>
        <taxon>Fodinicola</taxon>
    </lineage>
</organism>
<accession>A0ABP4V991</accession>
<dbReference type="PROSITE" id="PS51318">
    <property type="entry name" value="TAT"/>
    <property type="match status" value="1"/>
</dbReference>
<feature type="chain" id="PRO_5046964821" description="Thioredoxin domain-containing protein" evidence="6">
    <location>
        <begin position="22"/>
        <end position="195"/>
    </location>
</feature>
<dbReference type="Pfam" id="PF00578">
    <property type="entry name" value="AhpC-TSA"/>
    <property type="match status" value="1"/>
</dbReference>
<keyword evidence="4" id="KW-1015">Disulfide bond</keyword>
<evidence type="ECO:0000256" key="3">
    <source>
        <dbReference type="ARBA" id="ARBA00022968"/>
    </source>
</evidence>
<dbReference type="PROSITE" id="PS51257">
    <property type="entry name" value="PROKAR_LIPOPROTEIN"/>
    <property type="match status" value="1"/>
</dbReference>
<feature type="signal peptide" evidence="6">
    <location>
        <begin position="1"/>
        <end position="21"/>
    </location>
</feature>
<dbReference type="InterPro" id="IPR013766">
    <property type="entry name" value="Thioredoxin_domain"/>
</dbReference>
<dbReference type="CDD" id="cd02966">
    <property type="entry name" value="TlpA_like_family"/>
    <property type="match status" value="1"/>
</dbReference>
<dbReference type="EMBL" id="BAAANY010000045">
    <property type="protein sequence ID" value="GAA1720372.1"/>
    <property type="molecule type" value="Genomic_DNA"/>
</dbReference>
<dbReference type="Gene3D" id="3.40.30.10">
    <property type="entry name" value="Glutaredoxin"/>
    <property type="match status" value="1"/>
</dbReference>
<dbReference type="PANTHER" id="PTHR42852:SF6">
    <property type="entry name" value="THIOL:DISULFIDE INTERCHANGE PROTEIN DSBE"/>
    <property type="match status" value="1"/>
</dbReference>
<dbReference type="Proteomes" id="UP001500618">
    <property type="component" value="Unassembled WGS sequence"/>
</dbReference>
<evidence type="ECO:0000313" key="8">
    <source>
        <dbReference type="EMBL" id="GAA1720372.1"/>
    </source>
</evidence>
<dbReference type="InterPro" id="IPR036249">
    <property type="entry name" value="Thioredoxin-like_sf"/>
</dbReference>
<proteinExistence type="predicted"/>
<name>A0ABP4V991_9ACTN</name>
<keyword evidence="3" id="KW-0735">Signal-anchor</keyword>
<dbReference type="PANTHER" id="PTHR42852">
    <property type="entry name" value="THIOL:DISULFIDE INTERCHANGE PROTEIN DSBE"/>
    <property type="match status" value="1"/>
</dbReference>
<gene>
    <name evidence="8" type="ORF">GCM10009765_80710</name>
</gene>
<dbReference type="InterPro" id="IPR006311">
    <property type="entry name" value="TAT_signal"/>
</dbReference>
<comment type="subcellular location">
    <subcellularLocation>
        <location evidence="1">Cell envelope</location>
    </subcellularLocation>
</comment>